<keyword evidence="4" id="KW-0325">Glycoprotein</keyword>
<evidence type="ECO:0000256" key="4">
    <source>
        <dbReference type="ARBA" id="ARBA00023180"/>
    </source>
</evidence>
<name>A0AA38CQB7_TAXCH</name>
<feature type="chain" id="PRO_5041440604" evidence="5">
    <location>
        <begin position="23"/>
        <end position="306"/>
    </location>
</feature>
<evidence type="ECO:0000256" key="1">
    <source>
        <dbReference type="ARBA" id="ARBA00008668"/>
    </source>
</evidence>
<dbReference type="AlphaFoldDB" id="A0AA38CQB7"/>
<dbReference type="InterPro" id="IPR035669">
    <property type="entry name" value="SGNH_plant_lipase-like"/>
</dbReference>
<gene>
    <name evidence="6" type="ORF">KI387_008231</name>
</gene>
<dbReference type="Gene3D" id="3.40.50.1110">
    <property type="entry name" value="SGNH hydrolase"/>
    <property type="match status" value="1"/>
</dbReference>
<sequence length="306" mass="34287">MKFIRIILFILWISFQIQLGDCKCAIYSFGDSLADTGNLLISSPRRLIGRFPYGETLGYPSGRCSDGRLIVDFIAQALNQSFVNPFLRHNANFSSGANFAVAGATALEPSFFHARRIGPLSTPFSLDTQIQWFLDYKQRVCLHDKECDKHFANAMFLMGEIGGNDYNYPFSRGRSMAEVETFTIPIISKIQDSLETLISKGGAMKILIQNNLPIGCSPSYLSVINDELDDMGCLKNYNEFSQRSNILLKEMVQVVQIKHPNVSIVFADYYNAALAILKDPLSYGIRSQVLQTCCGYGGRYNFSPVR</sequence>
<keyword evidence="3" id="KW-0378">Hydrolase</keyword>
<comment type="caution">
    <text evidence="6">The sequence shown here is derived from an EMBL/GenBank/DDBJ whole genome shotgun (WGS) entry which is preliminary data.</text>
</comment>
<keyword evidence="2 5" id="KW-0732">Signal</keyword>
<dbReference type="GO" id="GO:0016788">
    <property type="term" value="F:hydrolase activity, acting on ester bonds"/>
    <property type="evidence" value="ECO:0007669"/>
    <property type="project" value="InterPro"/>
</dbReference>
<comment type="similarity">
    <text evidence="1">Belongs to the 'GDSL' lipolytic enzyme family.</text>
</comment>
<dbReference type="EMBL" id="JAHRHJ020000008">
    <property type="protein sequence ID" value="KAH9303827.1"/>
    <property type="molecule type" value="Genomic_DNA"/>
</dbReference>
<feature type="non-terminal residue" evidence="6">
    <location>
        <position position="1"/>
    </location>
</feature>
<dbReference type="InterPro" id="IPR036514">
    <property type="entry name" value="SGNH_hydro_sf"/>
</dbReference>
<evidence type="ECO:0000313" key="7">
    <source>
        <dbReference type="Proteomes" id="UP000824469"/>
    </source>
</evidence>
<accession>A0AA38CQB7</accession>
<dbReference type="Pfam" id="PF00657">
    <property type="entry name" value="Lipase_GDSL"/>
    <property type="match status" value="1"/>
</dbReference>
<feature type="signal peptide" evidence="5">
    <location>
        <begin position="1"/>
        <end position="22"/>
    </location>
</feature>
<reference evidence="6 7" key="1">
    <citation type="journal article" date="2021" name="Nat. Plants">
        <title>The Taxus genome provides insights into paclitaxel biosynthesis.</title>
        <authorList>
            <person name="Xiong X."/>
            <person name="Gou J."/>
            <person name="Liao Q."/>
            <person name="Li Y."/>
            <person name="Zhou Q."/>
            <person name="Bi G."/>
            <person name="Li C."/>
            <person name="Du R."/>
            <person name="Wang X."/>
            <person name="Sun T."/>
            <person name="Guo L."/>
            <person name="Liang H."/>
            <person name="Lu P."/>
            <person name="Wu Y."/>
            <person name="Zhang Z."/>
            <person name="Ro D.K."/>
            <person name="Shang Y."/>
            <person name="Huang S."/>
            <person name="Yan J."/>
        </authorList>
    </citation>
    <scope>NUCLEOTIDE SEQUENCE [LARGE SCALE GENOMIC DNA]</scope>
    <source>
        <strain evidence="6">Ta-2019</strain>
    </source>
</reference>
<protein>
    <submittedName>
        <fullName evidence="6">Uncharacterized protein</fullName>
    </submittedName>
</protein>
<dbReference type="Proteomes" id="UP000824469">
    <property type="component" value="Unassembled WGS sequence"/>
</dbReference>
<dbReference type="OMA" id="AYGMIAN"/>
<dbReference type="InterPro" id="IPR001087">
    <property type="entry name" value="GDSL"/>
</dbReference>
<evidence type="ECO:0000313" key="6">
    <source>
        <dbReference type="EMBL" id="KAH9303827.1"/>
    </source>
</evidence>
<proteinExistence type="inferred from homology"/>
<keyword evidence="7" id="KW-1185">Reference proteome</keyword>
<organism evidence="6 7">
    <name type="scientific">Taxus chinensis</name>
    <name type="common">Chinese yew</name>
    <name type="synonym">Taxus wallichiana var. chinensis</name>
    <dbReference type="NCBI Taxonomy" id="29808"/>
    <lineage>
        <taxon>Eukaryota</taxon>
        <taxon>Viridiplantae</taxon>
        <taxon>Streptophyta</taxon>
        <taxon>Embryophyta</taxon>
        <taxon>Tracheophyta</taxon>
        <taxon>Spermatophyta</taxon>
        <taxon>Pinopsida</taxon>
        <taxon>Pinidae</taxon>
        <taxon>Conifers II</taxon>
        <taxon>Cupressales</taxon>
        <taxon>Taxaceae</taxon>
        <taxon>Taxus</taxon>
    </lineage>
</organism>
<evidence type="ECO:0000256" key="5">
    <source>
        <dbReference type="SAM" id="SignalP"/>
    </source>
</evidence>
<evidence type="ECO:0000256" key="2">
    <source>
        <dbReference type="ARBA" id="ARBA00022729"/>
    </source>
</evidence>
<dbReference type="PANTHER" id="PTHR22835:SF659">
    <property type="entry name" value="GDSL LIPASE_ACYLHYDROLASE, PUTATIVE (AFU_ORTHOLOGUE AFUA_2G00510)-RELATED"/>
    <property type="match status" value="1"/>
</dbReference>
<dbReference type="PANTHER" id="PTHR22835">
    <property type="entry name" value="ZINC FINGER FYVE DOMAIN CONTAINING PROTEIN"/>
    <property type="match status" value="1"/>
</dbReference>
<dbReference type="CDD" id="cd01837">
    <property type="entry name" value="SGNH_plant_lipase_like"/>
    <property type="match status" value="1"/>
</dbReference>
<evidence type="ECO:0000256" key="3">
    <source>
        <dbReference type="ARBA" id="ARBA00022801"/>
    </source>
</evidence>